<feature type="repeat" description="PPR" evidence="2">
    <location>
        <begin position="201"/>
        <end position="235"/>
    </location>
</feature>
<feature type="repeat" description="PPR" evidence="2">
    <location>
        <begin position="99"/>
        <end position="133"/>
    </location>
</feature>
<dbReference type="InterPro" id="IPR050421">
    <property type="entry name" value="PPR"/>
</dbReference>
<accession>A0A835IW36</accession>
<dbReference type="InterPro" id="IPR011990">
    <property type="entry name" value="TPR-like_helical_dom_sf"/>
</dbReference>
<proteinExistence type="predicted"/>
<gene>
    <name evidence="3" type="ORF">IFM89_005249</name>
</gene>
<name>A0A835IW36_9MAGN</name>
<feature type="repeat" description="PPR" evidence="2">
    <location>
        <begin position="169"/>
        <end position="199"/>
    </location>
</feature>
<dbReference type="PANTHER" id="PTHR47928">
    <property type="entry name" value="REPEAT-CONTAINING PROTEIN, PUTATIVE-RELATED"/>
    <property type="match status" value="1"/>
</dbReference>
<dbReference type="AlphaFoldDB" id="A0A835IW36"/>
<sequence>METIRMKNQLYQMAERNKLILSSTLELKRPSRWRKQKKKNTLKCSSLNMILLLLLHPVTLAPLKLLLFVFQADALLDVYAKMGDFNNAERLFDEMGVRDIATWNALISGLAQGSRARDALELFKRMGFQGLKRNEVTVLGAPSACSHLGALGEGEAVYSFVKENGLDGNVQVCNAVIDMYAKCGLVEKARNVFNSMNCSKSLVSWNAMIMGFAMHGHGVDALELFNEMGRVGVVPDGITYLAALCACNHAGLVYLDPWWILG</sequence>
<evidence type="ECO:0008006" key="5">
    <source>
        <dbReference type="Google" id="ProtNLM"/>
    </source>
</evidence>
<dbReference type="FunFam" id="1.25.40.10:FF:000144">
    <property type="entry name" value="Pentatricopeptide repeat-containing protein, mitochondrial"/>
    <property type="match status" value="1"/>
</dbReference>
<organism evidence="3 4">
    <name type="scientific">Coptis chinensis</name>
    <dbReference type="NCBI Taxonomy" id="261450"/>
    <lineage>
        <taxon>Eukaryota</taxon>
        <taxon>Viridiplantae</taxon>
        <taxon>Streptophyta</taxon>
        <taxon>Embryophyta</taxon>
        <taxon>Tracheophyta</taxon>
        <taxon>Spermatophyta</taxon>
        <taxon>Magnoliopsida</taxon>
        <taxon>Ranunculales</taxon>
        <taxon>Ranunculaceae</taxon>
        <taxon>Coptidoideae</taxon>
        <taxon>Coptis</taxon>
    </lineage>
</organism>
<protein>
    <recommendedName>
        <fullName evidence="5">Pentatricopeptide repeat-containing protein</fullName>
    </recommendedName>
</protein>
<keyword evidence="1" id="KW-0677">Repeat</keyword>
<reference evidence="3 4" key="1">
    <citation type="submission" date="2020-10" db="EMBL/GenBank/DDBJ databases">
        <title>The Coptis chinensis genome and diversification of protoberbering-type alkaloids.</title>
        <authorList>
            <person name="Wang B."/>
            <person name="Shu S."/>
            <person name="Song C."/>
            <person name="Liu Y."/>
        </authorList>
    </citation>
    <scope>NUCLEOTIDE SEQUENCE [LARGE SCALE GENOMIC DNA]</scope>
    <source>
        <strain evidence="3">HL-2020</strain>
        <tissue evidence="3">Leaf</tissue>
    </source>
</reference>
<dbReference type="EMBL" id="JADFTS010000001">
    <property type="protein sequence ID" value="KAF9623742.1"/>
    <property type="molecule type" value="Genomic_DNA"/>
</dbReference>
<evidence type="ECO:0000313" key="3">
    <source>
        <dbReference type="EMBL" id="KAF9623742.1"/>
    </source>
</evidence>
<dbReference type="Pfam" id="PF13041">
    <property type="entry name" value="PPR_2"/>
    <property type="match status" value="1"/>
</dbReference>
<dbReference type="PROSITE" id="PS51375">
    <property type="entry name" value="PPR"/>
    <property type="match status" value="3"/>
</dbReference>
<evidence type="ECO:0000256" key="1">
    <source>
        <dbReference type="ARBA" id="ARBA00022737"/>
    </source>
</evidence>
<dbReference type="Proteomes" id="UP000631114">
    <property type="component" value="Unassembled WGS sequence"/>
</dbReference>
<dbReference type="PANTHER" id="PTHR47928:SF44">
    <property type="entry name" value="PENTATRICOPEPTIDE REPEAT-CONTAINING PROTEIN OGR1, MITOCHONDRIAL"/>
    <property type="match status" value="1"/>
</dbReference>
<evidence type="ECO:0000256" key="2">
    <source>
        <dbReference type="PROSITE-ProRule" id="PRU00708"/>
    </source>
</evidence>
<dbReference type="NCBIfam" id="TIGR00756">
    <property type="entry name" value="PPR"/>
    <property type="match status" value="4"/>
</dbReference>
<comment type="caution">
    <text evidence="3">The sequence shown here is derived from an EMBL/GenBank/DDBJ whole genome shotgun (WGS) entry which is preliminary data.</text>
</comment>
<keyword evidence="4" id="KW-1185">Reference proteome</keyword>
<dbReference type="OrthoDB" id="185373at2759"/>
<dbReference type="Pfam" id="PF01535">
    <property type="entry name" value="PPR"/>
    <property type="match status" value="3"/>
</dbReference>
<dbReference type="InterPro" id="IPR002885">
    <property type="entry name" value="PPR_rpt"/>
</dbReference>
<evidence type="ECO:0000313" key="4">
    <source>
        <dbReference type="Proteomes" id="UP000631114"/>
    </source>
</evidence>
<dbReference type="Gene3D" id="1.25.40.10">
    <property type="entry name" value="Tetratricopeptide repeat domain"/>
    <property type="match status" value="2"/>
</dbReference>